<feature type="transmembrane region" description="Helical" evidence="2">
    <location>
        <begin position="320"/>
        <end position="343"/>
    </location>
</feature>
<comment type="caution">
    <text evidence="3">The sequence shown here is derived from an EMBL/GenBank/DDBJ whole genome shotgun (WGS) entry which is preliminary data.</text>
</comment>
<evidence type="ECO:0000256" key="2">
    <source>
        <dbReference type="SAM" id="Phobius"/>
    </source>
</evidence>
<evidence type="ECO:0008006" key="5">
    <source>
        <dbReference type="Google" id="ProtNLM"/>
    </source>
</evidence>
<feature type="transmembrane region" description="Helical" evidence="2">
    <location>
        <begin position="395"/>
        <end position="414"/>
    </location>
</feature>
<organism evidence="3 4">
    <name type="scientific">Aphanomyces euteiches</name>
    <dbReference type="NCBI Taxonomy" id="100861"/>
    <lineage>
        <taxon>Eukaryota</taxon>
        <taxon>Sar</taxon>
        <taxon>Stramenopiles</taxon>
        <taxon>Oomycota</taxon>
        <taxon>Saprolegniomycetes</taxon>
        <taxon>Saprolegniales</taxon>
        <taxon>Verrucalvaceae</taxon>
        <taxon>Aphanomyces</taxon>
    </lineage>
</organism>
<protein>
    <recommendedName>
        <fullName evidence="5">MATE efflux family protein</fullName>
    </recommendedName>
</protein>
<accession>A0A6G0WYK0</accession>
<feature type="transmembrane region" description="Helical" evidence="2">
    <location>
        <begin position="21"/>
        <end position="46"/>
    </location>
</feature>
<keyword evidence="2" id="KW-0472">Membrane</keyword>
<feature type="transmembrane region" description="Helical" evidence="2">
    <location>
        <begin position="363"/>
        <end position="383"/>
    </location>
</feature>
<feature type="transmembrane region" description="Helical" evidence="2">
    <location>
        <begin position="172"/>
        <end position="194"/>
    </location>
</feature>
<keyword evidence="2" id="KW-1133">Transmembrane helix</keyword>
<feature type="transmembrane region" description="Helical" evidence="2">
    <location>
        <begin position="420"/>
        <end position="439"/>
    </location>
</feature>
<feature type="transmembrane region" description="Helical" evidence="2">
    <location>
        <begin position="243"/>
        <end position="267"/>
    </location>
</feature>
<proteinExistence type="inferred from homology"/>
<reference evidence="3 4" key="1">
    <citation type="submission" date="2019-07" db="EMBL/GenBank/DDBJ databases">
        <title>Genomics analysis of Aphanomyces spp. identifies a new class of oomycete effector associated with host adaptation.</title>
        <authorList>
            <person name="Gaulin E."/>
        </authorList>
    </citation>
    <scope>NUCLEOTIDE SEQUENCE [LARGE SCALE GENOMIC DNA]</scope>
    <source>
        <strain evidence="3 4">ATCC 201684</strain>
    </source>
</reference>
<feature type="transmembrane region" description="Helical" evidence="2">
    <location>
        <begin position="287"/>
        <end position="308"/>
    </location>
</feature>
<dbReference type="GO" id="GO:0042910">
    <property type="term" value="F:xenobiotic transmembrane transporter activity"/>
    <property type="evidence" value="ECO:0007669"/>
    <property type="project" value="InterPro"/>
</dbReference>
<dbReference type="GO" id="GO:0016020">
    <property type="term" value="C:membrane"/>
    <property type="evidence" value="ECO:0007669"/>
    <property type="project" value="InterPro"/>
</dbReference>
<dbReference type="NCBIfam" id="TIGR00797">
    <property type="entry name" value="matE"/>
    <property type="match status" value="1"/>
</dbReference>
<feature type="transmembrane region" description="Helical" evidence="2">
    <location>
        <begin position="66"/>
        <end position="89"/>
    </location>
</feature>
<comment type="similarity">
    <text evidence="1">Belongs to the multi antimicrobial extrusion (MATE) (TC 2.A.66.1) family.</text>
</comment>
<evidence type="ECO:0000313" key="4">
    <source>
        <dbReference type="Proteomes" id="UP000481153"/>
    </source>
</evidence>
<dbReference type="GO" id="GO:0015297">
    <property type="term" value="F:antiporter activity"/>
    <property type="evidence" value="ECO:0007669"/>
    <property type="project" value="InterPro"/>
</dbReference>
<name>A0A6G0WYK0_9STRA</name>
<dbReference type="AlphaFoldDB" id="A0A6G0WYK0"/>
<dbReference type="Proteomes" id="UP000481153">
    <property type="component" value="Unassembled WGS sequence"/>
</dbReference>
<keyword evidence="2" id="KW-0812">Transmembrane</keyword>
<evidence type="ECO:0000313" key="3">
    <source>
        <dbReference type="EMBL" id="KAF0732660.1"/>
    </source>
</evidence>
<dbReference type="Pfam" id="PF01554">
    <property type="entry name" value="MatE"/>
    <property type="match status" value="2"/>
</dbReference>
<feature type="transmembrane region" description="Helical" evidence="2">
    <location>
        <begin position="200"/>
        <end position="222"/>
    </location>
</feature>
<feature type="transmembrane region" description="Helical" evidence="2">
    <location>
        <begin position="101"/>
        <end position="126"/>
    </location>
</feature>
<dbReference type="PANTHER" id="PTHR11206">
    <property type="entry name" value="MULTIDRUG RESISTANCE PROTEIN"/>
    <property type="match status" value="1"/>
</dbReference>
<keyword evidence="4" id="KW-1185">Reference proteome</keyword>
<sequence>MGEFQPLLSPPPIAKDEWNHVLLIGLPLVLLQILEYVSIPVINMYIGHLPLAAAESRVVLSAGGLSSLFLTTTAYSVVVGVSTAMDALCAQAYGRGRAGEIGIVFQTALACAAVLCIPLAILMYFSSGVLRAMGQPEEIALATEQLLRWLILEVPVLFVYEFFKRVLQGQNIVWPIVGSISLGVVVDLTVAYFLMFHTSLGFVGGMLGMVCYYSTAASVMFTRIPIKTMHFDWKIAVARLPEFLFLSSNGCIMFLSELGGIAATSFMAGSLPNASTALSANAIYSGFRSLTGMVFLGVGVASSVRVGNALGGNLPVRARTAAWLTIQLGSAWGLFTTIVSIWLGPMYATLYTQDPAVLAQAKSLFYVTAPFQVTLGVWAAVQGTFRGSGKPHQGAIANVIAFIIIGLPLAHALAQVYGIVGLWLGISIGFCICAAYGLYWTIHAAWDNMAETVSQKE</sequence>
<dbReference type="VEuPathDB" id="FungiDB:AeMF1_004870"/>
<evidence type="ECO:0000256" key="1">
    <source>
        <dbReference type="ARBA" id="ARBA00010199"/>
    </source>
</evidence>
<dbReference type="EMBL" id="VJMJ01000130">
    <property type="protein sequence ID" value="KAF0732660.1"/>
    <property type="molecule type" value="Genomic_DNA"/>
</dbReference>
<gene>
    <name evidence="3" type="ORF">Ae201684_010368</name>
</gene>
<dbReference type="InterPro" id="IPR002528">
    <property type="entry name" value="MATE_fam"/>
</dbReference>